<dbReference type="InterPro" id="IPR029052">
    <property type="entry name" value="Metallo-depent_PP-like"/>
</dbReference>
<dbReference type="EMBL" id="GG738857">
    <property type="protein sequence ID" value="EFC46852.1"/>
    <property type="molecule type" value="Genomic_DNA"/>
</dbReference>
<protein>
    <submittedName>
        <fullName evidence="1">Predicted protein</fullName>
    </submittedName>
</protein>
<gene>
    <name evidence="1" type="ORF">NAEGRDRAFT_65259</name>
</gene>
<dbReference type="RefSeq" id="XP_002679596.1">
    <property type="nucleotide sequence ID" value="XM_002679550.1"/>
</dbReference>
<sequence length="224" mass="26052">MNFMEGKYYEIGIVIFKTIISEILSTKERIKSICSQYENVTFLDKTSLLIDEENGQSLRILGCTLWTNIDEKHSEEISQNVNDYKNITIIDQEDGQQRPLKTTDVTKMHLEEVEWLTKEIIESKSRNETIIVLTHHAPLTKQTSDPRFKNCNLKTAFSSDLLYLIDRNRNINLWAFGHTHFNCKFMKKKTLIVSNQLGYRKDKVTSGFDTGFCLDVPYNHDSSK</sequence>
<dbReference type="PANTHER" id="PTHR37844:SF1">
    <property type="entry name" value="CALCINEURIN-LIKE PHOSPHOESTERASE DOMAIN-CONTAINING PROTEIN"/>
    <property type="match status" value="1"/>
</dbReference>
<dbReference type="PANTHER" id="PTHR37844">
    <property type="entry name" value="SER/THR PROTEIN PHOSPHATASE SUPERFAMILY (AFU_ORTHOLOGUE AFUA_1G14840)"/>
    <property type="match status" value="1"/>
</dbReference>
<dbReference type="InParanoid" id="D2V8S2"/>
<dbReference type="Proteomes" id="UP000006671">
    <property type="component" value="Unassembled WGS sequence"/>
</dbReference>
<evidence type="ECO:0000313" key="1">
    <source>
        <dbReference type="EMBL" id="EFC46852.1"/>
    </source>
</evidence>
<dbReference type="OMA" id="HLEEVEW"/>
<accession>D2V8S2</accession>
<evidence type="ECO:0000313" key="2">
    <source>
        <dbReference type="Proteomes" id="UP000006671"/>
    </source>
</evidence>
<dbReference type="KEGG" id="ngr:NAEGRDRAFT_65259"/>
<reference evidence="1 2" key="1">
    <citation type="journal article" date="2010" name="Cell">
        <title>The genome of Naegleria gruberi illuminates early eukaryotic versatility.</title>
        <authorList>
            <person name="Fritz-Laylin L.K."/>
            <person name="Prochnik S.E."/>
            <person name="Ginger M.L."/>
            <person name="Dacks J.B."/>
            <person name="Carpenter M.L."/>
            <person name="Field M.C."/>
            <person name="Kuo A."/>
            <person name="Paredez A."/>
            <person name="Chapman J."/>
            <person name="Pham J."/>
            <person name="Shu S."/>
            <person name="Neupane R."/>
            <person name="Cipriano M."/>
            <person name="Mancuso J."/>
            <person name="Tu H."/>
            <person name="Salamov A."/>
            <person name="Lindquist E."/>
            <person name="Shapiro H."/>
            <person name="Lucas S."/>
            <person name="Grigoriev I.V."/>
            <person name="Cande W.Z."/>
            <person name="Fulton C."/>
            <person name="Rokhsar D.S."/>
            <person name="Dawson S.C."/>
        </authorList>
    </citation>
    <scope>NUCLEOTIDE SEQUENCE [LARGE SCALE GENOMIC DNA]</scope>
    <source>
        <strain evidence="1 2">NEG-M</strain>
    </source>
</reference>
<proteinExistence type="predicted"/>
<dbReference type="VEuPathDB" id="AmoebaDB:NAEGRDRAFT_65259"/>
<keyword evidence="2" id="KW-1185">Reference proteome</keyword>
<dbReference type="SUPFAM" id="SSF56300">
    <property type="entry name" value="Metallo-dependent phosphatases"/>
    <property type="match status" value="1"/>
</dbReference>
<dbReference type="AlphaFoldDB" id="D2V8S2"/>
<organism evidence="2">
    <name type="scientific">Naegleria gruberi</name>
    <name type="common">Amoeba</name>
    <dbReference type="NCBI Taxonomy" id="5762"/>
    <lineage>
        <taxon>Eukaryota</taxon>
        <taxon>Discoba</taxon>
        <taxon>Heterolobosea</taxon>
        <taxon>Tetramitia</taxon>
        <taxon>Eutetramitia</taxon>
        <taxon>Vahlkampfiidae</taxon>
        <taxon>Naegleria</taxon>
    </lineage>
</organism>
<dbReference type="Gene3D" id="3.60.21.10">
    <property type="match status" value="1"/>
</dbReference>
<dbReference type="OrthoDB" id="550558at2759"/>
<dbReference type="GeneID" id="8859726"/>
<name>D2V8S2_NAEGR</name>